<keyword evidence="9" id="KW-1185">Reference proteome</keyword>
<evidence type="ECO:0000313" key="9">
    <source>
        <dbReference type="Proteomes" id="UP001149140"/>
    </source>
</evidence>
<evidence type="ECO:0000256" key="5">
    <source>
        <dbReference type="ARBA" id="ARBA00023163"/>
    </source>
</evidence>
<evidence type="ECO:0000256" key="4">
    <source>
        <dbReference type="ARBA" id="ARBA00023125"/>
    </source>
</evidence>
<keyword evidence="3" id="KW-0805">Transcription regulation</keyword>
<dbReference type="GO" id="GO:0003677">
    <property type="term" value="F:DNA binding"/>
    <property type="evidence" value="ECO:0007669"/>
    <property type="project" value="UniProtKB-KW"/>
</dbReference>
<dbReference type="PANTHER" id="PTHR46577:SF1">
    <property type="entry name" value="HTH-TYPE TRANSCRIPTIONAL REGULATORY PROTEIN GABR"/>
    <property type="match status" value="1"/>
</dbReference>
<keyword evidence="4" id="KW-0238">DNA-binding</keyword>
<feature type="region of interest" description="Disordered" evidence="6">
    <location>
        <begin position="86"/>
        <end position="133"/>
    </location>
</feature>
<evidence type="ECO:0000256" key="6">
    <source>
        <dbReference type="SAM" id="MobiDB-lite"/>
    </source>
</evidence>
<evidence type="ECO:0000256" key="2">
    <source>
        <dbReference type="ARBA" id="ARBA00022898"/>
    </source>
</evidence>
<dbReference type="RefSeq" id="WP_270045167.1">
    <property type="nucleotide sequence ID" value="NZ_JAPDOD010000054.1"/>
</dbReference>
<dbReference type="InterPro" id="IPR051446">
    <property type="entry name" value="HTH_trans_reg/aminotransferase"/>
</dbReference>
<name>A0A9X3MZZ1_9ACTN</name>
<feature type="domain" description="HTH gntR-type" evidence="7">
    <location>
        <begin position="18"/>
        <end position="86"/>
    </location>
</feature>
<dbReference type="AlphaFoldDB" id="A0A9X3MZZ1"/>
<dbReference type="InterPro" id="IPR015424">
    <property type="entry name" value="PyrdxlP-dep_Trfase"/>
</dbReference>
<dbReference type="PANTHER" id="PTHR46577">
    <property type="entry name" value="HTH-TYPE TRANSCRIPTIONAL REGULATORY PROTEIN GABR"/>
    <property type="match status" value="1"/>
</dbReference>
<dbReference type="PRINTS" id="PR00035">
    <property type="entry name" value="HTHGNTR"/>
</dbReference>
<dbReference type="GO" id="GO:0030170">
    <property type="term" value="F:pyridoxal phosphate binding"/>
    <property type="evidence" value="ECO:0007669"/>
    <property type="project" value="InterPro"/>
</dbReference>
<dbReference type="Pfam" id="PF00392">
    <property type="entry name" value="GntR"/>
    <property type="match status" value="1"/>
</dbReference>
<dbReference type="EMBL" id="JAPDOD010000054">
    <property type="protein sequence ID" value="MDA0165904.1"/>
    <property type="molecule type" value="Genomic_DNA"/>
</dbReference>
<dbReference type="InterPro" id="IPR036388">
    <property type="entry name" value="WH-like_DNA-bd_sf"/>
</dbReference>
<accession>A0A9X3MZZ1</accession>
<keyword evidence="5" id="KW-0804">Transcription</keyword>
<keyword evidence="8" id="KW-0808">Transferase</keyword>
<reference evidence="8" key="1">
    <citation type="submission" date="2022-10" db="EMBL/GenBank/DDBJ databases">
        <title>The WGS of Solirubrobacter ginsenosidimutans DSM 21036.</title>
        <authorList>
            <person name="Jiang Z."/>
        </authorList>
    </citation>
    <scope>NUCLEOTIDE SEQUENCE</scope>
    <source>
        <strain evidence="8">DSM 21036</strain>
    </source>
</reference>
<dbReference type="Gene3D" id="1.10.10.10">
    <property type="entry name" value="Winged helix-like DNA-binding domain superfamily/Winged helix DNA-binding domain"/>
    <property type="match status" value="1"/>
</dbReference>
<dbReference type="Proteomes" id="UP001149140">
    <property type="component" value="Unassembled WGS sequence"/>
</dbReference>
<dbReference type="SUPFAM" id="SSF46785">
    <property type="entry name" value="Winged helix' DNA-binding domain"/>
    <property type="match status" value="1"/>
</dbReference>
<dbReference type="CDD" id="cd00609">
    <property type="entry name" value="AAT_like"/>
    <property type="match status" value="1"/>
</dbReference>
<dbReference type="Pfam" id="PF00155">
    <property type="entry name" value="Aminotran_1_2"/>
    <property type="match status" value="1"/>
</dbReference>
<dbReference type="InterPro" id="IPR004839">
    <property type="entry name" value="Aminotransferase_I/II_large"/>
</dbReference>
<protein>
    <submittedName>
        <fullName evidence="8">PLP-dependent aminotransferase family protein</fullName>
    </submittedName>
</protein>
<comment type="caution">
    <text evidence="8">The sequence shown here is derived from an EMBL/GenBank/DDBJ whole genome shotgun (WGS) entry which is preliminary data.</text>
</comment>
<proteinExistence type="inferred from homology"/>
<sequence length="487" mass="52065">MNRATLELFATLDRTAPEPLRAQLEDAICAAITGGGAPPGTRLPASRVLAEALHVSRGVVSEAYAQIAAEGWIEIRHGSAPIVRAVPTAGLGPHGGPQPGAGPPPKEGSDPSTLRSYENPCSEQNGIVKGSDPRTGVRWDLTATAPDLSAFPRRAWSAVLRKVLAEMPDAALDYGDPRGDEELRAELAAYLVRVRGVVAAPEDVVVTSGYTQGLWLACRALKARGAKRVAVEDPSLDDSWATIRSAGLEVVGLPVDEQGVRVDALDADAVLVTPAHQFPTGAVLAPERRRALLAWGGIVLEDDYDSEYRYDRAPVGTLQRLAPDRVIYLGTTSKTLAPALRLGWLVGPPQLTEAIARERWAVDSGGPAINARAYARLLVTGEVDRHLRRTRRDYRERRDALVAALEERLPQCRVTGVAAGLHFLLRLPPGTDEAAVVARLAERRVRVRGLGGYRLAPNPGDPALVVGYGRLPLASIDALIDQLAACV</sequence>
<dbReference type="Gene3D" id="3.40.640.10">
    <property type="entry name" value="Type I PLP-dependent aspartate aminotransferase-like (Major domain)"/>
    <property type="match status" value="1"/>
</dbReference>
<dbReference type="SMART" id="SM00345">
    <property type="entry name" value="HTH_GNTR"/>
    <property type="match status" value="1"/>
</dbReference>
<dbReference type="PROSITE" id="PS50949">
    <property type="entry name" value="HTH_GNTR"/>
    <property type="match status" value="1"/>
</dbReference>
<organism evidence="8 9">
    <name type="scientific">Solirubrobacter ginsenosidimutans</name>
    <dbReference type="NCBI Taxonomy" id="490573"/>
    <lineage>
        <taxon>Bacteria</taxon>
        <taxon>Bacillati</taxon>
        <taxon>Actinomycetota</taxon>
        <taxon>Thermoleophilia</taxon>
        <taxon>Solirubrobacterales</taxon>
        <taxon>Solirubrobacteraceae</taxon>
        <taxon>Solirubrobacter</taxon>
    </lineage>
</organism>
<comment type="similarity">
    <text evidence="1">In the C-terminal section; belongs to the class-I pyridoxal-phosphate-dependent aminotransferase family.</text>
</comment>
<evidence type="ECO:0000256" key="1">
    <source>
        <dbReference type="ARBA" id="ARBA00005384"/>
    </source>
</evidence>
<dbReference type="CDD" id="cd07377">
    <property type="entry name" value="WHTH_GntR"/>
    <property type="match status" value="1"/>
</dbReference>
<keyword evidence="8" id="KW-0032">Aminotransferase</keyword>
<dbReference type="GO" id="GO:0003700">
    <property type="term" value="F:DNA-binding transcription factor activity"/>
    <property type="evidence" value="ECO:0007669"/>
    <property type="project" value="InterPro"/>
</dbReference>
<evidence type="ECO:0000259" key="7">
    <source>
        <dbReference type="PROSITE" id="PS50949"/>
    </source>
</evidence>
<feature type="compositionally biased region" description="Polar residues" evidence="6">
    <location>
        <begin position="110"/>
        <end position="125"/>
    </location>
</feature>
<dbReference type="GO" id="GO:0008483">
    <property type="term" value="F:transaminase activity"/>
    <property type="evidence" value="ECO:0007669"/>
    <property type="project" value="UniProtKB-KW"/>
</dbReference>
<gene>
    <name evidence="8" type="ORF">OM076_36905</name>
</gene>
<evidence type="ECO:0000256" key="3">
    <source>
        <dbReference type="ARBA" id="ARBA00023015"/>
    </source>
</evidence>
<keyword evidence="2" id="KW-0663">Pyridoxal phosphate</keyword>
<evidence type="ECO:0000313" key="8">
    <source>
        <dbReference type="EMBL" id="MDA0165904.1"/>
    </source>
</evidence>
<dbReference type="SUPFAM" id="SSF53383">
    <property type="entry name" value="PLP-dependent transferases"/>
    <property type="match status" value="1"/>
</dbReference>
<dbReference type="InterPro" id="IPR015421">
    <property type="entry name" value="PyrdxlP-dep_Trfase_major"/>
</dbReference>
<dbReference type="InterPro" id="IPR000524">
    <property type="entry name" value="Tscrpt_reg_HTH_GntR"/>
</dbReference>
<dbReference type="InterPro" id="IPR036390">
    <property type="entry name" value="WH_DNA-bd_sf"/>
</dbReference>